<keyword evidence="5" id="KW-1185">Reference proteome</keyword>
<evidence type="ECO:0000256" key="1">
    <source>
        <dbReference type="SAM" id="MobiDB-lite"/>
    </source>
</evidence>
<feature type="compositionally biased region" description="Polar residues" evidence="1">
    <location>
        <begin position="128"/>
        <end position="140"/>
    </location>
</feature>
<keyword evidence="2" id="KW-0472">Membrane</keyword>
<feature type="compositionally biased region" description="Low complexity" evidence="1">
    <location>
        <begin position="34"/>
        <end position="47"/>
    </location>
</feature>
<evidence type="ECO:0000313" key="5">
    <source>
        <dbReference type="Proteomes" id="UP001201262"/>
    </source>
</evidence>
<name>A0AAD4KMK8_9EURO</name>
<protein>
    <submittedName>
        <fullName evidence="4">Uncharacterized protein</fullName>
    </submittedName>
</protein>
<accession>A0AAD4KMK8</accession>
<comment type="caution">
    <text evidence="4">The sequence shown here is derived from an EMBL/GenBank/DDBJ whole genome shotgun (WGS) entry which is preliminary data.</text>
</comment>
<keyword evidence="3" id="KW-0732">Signal</keyword>
<feature type="compositionally biased region" description="Gly residues" evidence="1">
    <location>
        <begin position="53"/>
        <end position="68"/>
    </location>
</feature>
<feature type="transmembrane region" description="Helical" evidence="2">
    <location>
        <begin position="214"/>
        <end position="237"/>
    </location>
</feature>
<sequence>MGACSLTNINTLILISLLIVTTTSTPVSPSPQNAAGPLGSPAGSSPGTIPSGNNGGGDDSSSGSGSGSGPTQFGSNIRAVNTVMAVLCSLLTTSTYAVLIGPGSRLLSTSKLPMAAIETNIGNLLSATWPDKSTSTSTRPSGEYCQPSSSSSSSSSDAIRLLYAGSMDQDQDHDYRVGRGVEQCAAGPVERFPTPPLWLTTGSSLTRSIVQLAVWEWISIWMILAMLVSTLAFNGFLTNDLTQDSYPRLVIVLLYSIAFALHAWYVWKSCRNFFTVVTAGASWSLLHKASFVSVSLPQLERRVMQNADSPAFKQVGKPASSSTYPVAPTLLQQDVGGEIVATKEEKITDVQKSEASTVADWQKRDINSCVESGRLALDNIVANVMTMLGITITTGFAVWTSRADSTSESSQLGSLALLASLTLGTGAMFTSTIHLSVMNSAFRNVLFLKELMINGESSSHVSKRALKKRILGFIHGSIRHVPVGMGELMKLSTVGTMILFGPAYTLLPTAADHERQSTGVEYEFHASVRGKQVIFTTSKTDRHAEADDYPVEAINVFFNDHNASSVSMCDAKNPISVKSEGPISTDV</sequence>
<keyword evidence="2" id="KW-0812">Transmembrane</keyword>
<feature type="signal peptide" evidence="3">
    <location>
        <begin position="1"/>
        <end position="24"/>
    </location>
</feature>
<evidence type="ECO:0000313" key="4">
    <source>
        <dbReference type="EMBL" id="KAH8694944.1"/>
    </source>
</evidence>
<feature type="transmembrane region" description="Helical" evidence="2">
    <location>
        <begin position="412"/>
        <end position="437"/>
    </location>
</feature>
<feature type="chain" id="PRO_5042267271" evidence="3">
    <location>
        <begin position="25"/>
        <end position="587"/>
    </location>
</feature>
<dbReference type="AlphaFoldDB" id="A0AAD4KMK8"/>
<dbReference type="EMBL" id="JAJTJA010000008">
    <property type="protein sequence ID" value="KAH8694944.1"/>
    <property type="molecule type" value="Genomic_DNA"/>
</dbReference>
<feature type="region of interest" description="Disordered" evidence="1">
    <location>
        <begin position="26"/>
        <end position="71"/>
    </location>
</feature>
<proteinExistence type="predicted"/>
<feature type="transmembrane region" description="Helical" evidence="2">
    <location>
        <begin position="380"/>
        <end position="400"/>
    </location>
</feature>
<evidence type="ECO:0000256" key="2">
    <source>
        <dbReference type="SAM" id="Phobius"/>
    </source>
</evidence>
<feature type="transmembrane region" description="Helical" evidence="2">
    <location>
        <begin position="249"/>
        <end position="267"/>
    </location>
</feature>
<reference evidence="4" key="1">
    <citation type="submission" date="2021-12" db="EMBL/GenBank/DDBJ databases">
        <title>Convergent genome expansion in fungi linked to evolution of root-endophyte symbiosis.</title>
        <authorList>
            <consortium name="DOE Joint Genome Institute"/>
            <person name="Ke Y.-H."/>
            <person name="Bonito G."/>
            <person name="Liao H.-L."/>
            <person name="Looney B."/>
            <person name="Rojas-Flechas A."/>
            <person name="Nash J."/>
            <person name="Hameed K."/>
            <person name="Schadt C."/>
            <person name="Martin F."/>
            <person name="Crous P.W."/>
            <person name="Miettinen O."/>
            <person name="Magnuson J.K."/>
            <person name="Labbe J."/>
            <person name="Jacobson D."/>
            <person name="Doktycz M.J."/>
            <person name="Veneault-Fourrey C."/>
            <person name="Kuo A."/>
            <person name="Mondo S."/>
            <person name="Calhoun S."/>
            <person name="Riley R."/>
            <person name="Ohm R."/>
            <person name="LaButti K."/>
            <person name="Andreopoulos B."/>
            <person name="Pangilinan J."/>
            <person name="Nolan M."/>
            <person name="Tritt A."/>
            <person name="Clum A."/>
            <person name="Lipzen A."/>
            <person name="Daum C."/>
            <person name="Barry K."/>
            <person name="Grigoriev I.V."/>
            <person name="Vilgalys R."/>
        </authorList>
    </citation>
    <scope>NUCLEOTIDE SEQUENCE</scope>
    <source>
        <strain evidence="4">PMI_201</strain>
    </source>
</reference>
<keyword evidence="2" id="KW-1133">Transmembrane helix</keyword>
<feature type="region of interest" description="Disordered" evidence="1">
    <location>
        <begin position="128"/>
        <end position="155"/>
    </location>
</feature>
<dbReference type="RefSeq" id="XP_046070086.1">
    <property type="nucleotide sequence ID" value="XM_046211579.1"/>
</dbReference>
<gene>
    <name evidence="4" type="ORF">BGW36DRAFT_299950</name>
</gene>
<evidence type="ECO:0000256" key="3">
    <source>
        <dbReference type="SAM" id="SignalP"/>
    </source>
</evidence>
<dbReference type="GeneID" id="70241866"/>
<organism evidence="4 5">
    <name type="scientific">Talaromyces proteolyticus</name>
    <dbReference type="NCBI Taxonomy" id="1131652"/>
    <lineage>
        <taxon>Eukaryota</taxon>
        <taxon>Fungi</taxon>
        <taxon>Dikarya</taxon>
        <taxon>Ascomycota</taxon>
        <taxon>Pezizomycotina</taxon>
        <taxon>Eurotiomycetes</taxon>
        <taxon>Eurotiomycetidae</taxon>
        <taxon>Eurotiales</taxon>
        <taxon>Trichocomaceae</taxon>
        <taxon>Talaromyces</taxon>
        <taxon>Talaromyces sect. Bacilispori</taxon>
    </lineage>
</organism>
<dbReference type="Proteomes" id="UP001201262">
    <property type="component" value="Unassembled WGS sequence"/>
</dbReference>